<organism evidence="2 3">
    <name type="scientific">Streptococcus mitis</name>
    <dbReference type="NCBI Taxonomy" id="28037"/>
    <lineage>
        <taxon>Bacteria</taxon>
        <taxon>Bacillati</taxon>
        <taxon>Bacillota</taxon>
        <taxon>Bacilli</taxon>
        <taxon>Lactobacillales</taxon>
        <taxon>Streptococcaceae</taxon>
        <taxon>Streptococcus</taxon>
        <taxon>Streptococcus mitis group</taxon>
    </lineage>
</organism>
<sequence>MYFLFYAYNAPNNPTLPNPIALEEQPEEYFKFERTSWNDKFRYKTLYDVNFYKGKEVTYIGQVKFGYSGIGPVSESDYRTIVNNGWYRELGQKIFSLGQSPEYYQNIFSLGEKIANEYFSKVRDIAFDLKLLSEHRNEYIMIHSLLREVSASTVKNQFNRISHGGVEITPYNFFFTYKKSKQEGVDEIGKIAFEVKPYEKPQTNSHVLIGRNGVGKSYILDRMIRSVILDDDKEDYKFYQFQNESGENNIPFSGVTLVSFSVFDDFINYKQLNKNDDILFNYVGVKSYDEEAGIITKTLDDLSSDFYVSLCTIKAKNIIERWEKVISYLDSDPIFKNEVRIVSRMQENWKHIDGGNSPEAKEIIEKFYKQGLSSGNKIVLLTLTKLVEVVEEKTLVILDEPELHLHPPLMAAFNKALGYLMQNRNGVAIISTHSPVFVQESPKSAVHLMFRAGKSIKIENPIIETYGENIGELTHEIFKLEYKKSSFVHDIEKQVQANENISDVFSYFRYQLGYEARALARQMMYDKQRNNDE</sequence>
<evidence type="ECO:0000313" key="2">
    <source>
        <dbReference type="EMBL" id="ORO97219.1"/>
    </source>
</evidence>
<dbReference type="RefSeq" id="WP_084862940.1">
    <property type="nucleotide sequence ID" value="NZ_JALDWD010000002.1"/>
</dbReference>
<accession>A0A1X1KCW7</accession>
<evidence type="ECO:0000259" key="1">
    <source>
        <dbReference type="Pfam" id="PF13304"/>
    </source>
</evidence>
<dbReference type="Proteomes" id="UP000193234">
    <property type="component" value="Unassembled WGS sequence"/>
</dbReference>
<comment type="caution">
    <text evidence="2">The sequence shown here is derived from an EMBL/GenBank/DDBJ whole genome shotgun (WGS) entry which is preliminary data.</text>
</comment>
<gene>
    <name evidence="2" type="ORF">B7696_06965</name>
</gene>
<reference evidence="2 3" key="1">
    <citation type="journal article" date="2016" name="Eur. J. Clin. Microbiol. Infect. Dis.">
        <title>Whole genome sequencing as a tool for phylogenetic analysis of clinical strains of Mitis group streptococci.</title>
        <authorList>
            <person name="Rasmussen L.H."/>
            <person name="Dargis R."/>
            <person name="Hojholt K."/>
            <person name="Christensen J.J."/>
            <person name="Skovgaard O."/>
            <person name="Justesen U.S."/>
            <person name="Rosenvinge F.S."/>
            <person name="Moser C."/>
            <person name="Lukjancenko O."/>
            <person name="Rasmussen S."/>
            <person name="Nielsen X.C."/>
        </authorList>
    </citation>
    <scope>NUCLEOTIDE SEQUENCE [LARGE SCALE GENOMIC DNA]</scope>
    <source>
        <strain evidence="2 3">RH_12363_08</strain>
    </source>
</reference>
<dbReference type="InterPro" id="IPR003959">
    <property type="entry name" value="ATPase_AAA_core"/>
</dbReference>
<dbReference type="Pfam" id="PF13304">
    <property type="entry name" value="AAA_21"/>
    <property type="match status" value="1"/>
</dbReference>
<dbReference type="InterPro" id="IPR051396">
    <property type="entry name" value="Bact_Antivir_Def_Nuclease"/>
</dbReference>
<feature type="domain" description="ATPase AAA-type core" evidence="1">
    <location>
        <begin position="366"/>
        <end position="438"/>
    </location>
</feature>
<evidence type="ECO:0000313" key="3">
    <source>
        <dbReference type="Proteomes" id="UP000193234"/>
    </source>
</evidence>
<proteinExistence type="predicted"/>
<protein>
    <recommendedName>
        <fullName evidence="1">ATPase AAA-type core domain-containing protein</fullName>
    </recommendedName>
</protein>
<dbReference type="EMBL" id="NCVJ01000021">
    <property type="protein sequence ID" value="ORO97219.1"/>
    <property type="molecule type" value="Genomic_DNA"/>
</dbReference>
<dbReference type="InterPro" id="IPR027417">
    <property type="entry name" value="P-loop_NTPase"/>
</dbReference>
<dbReference type="SUPFAM" id="SSF52540">
    <property type="entry name" value="P-loop containing nucleoside triphosphate hydrolases"/>
    <property type="match status" value="1"/>
</dbReference>
<dbReference type="GO" id="GO:0005524">
    <property type="term" value="F:ATP binding"/>
    <property type="evidence" value="ECO:0007669"/>
    <property type="project" value="InterPro"/>
</dbReference>
<dbReference type="PANTHER" id="PTHR43581">
    <property type="entry name" value="ATP/GTP PHOSPHATASE"/>
    <property type="match status" value="1"/>
</dbReference>
<dbReference type="Gene3D" id="3.40.50.300">
    <property type="entry name" value="P-loop containing nucleotide triphosphate hydrolases"/>
    <property type="match status" value="1"/>
</dbReference>
<dbReference type="PANTHER" id="PTHR43581:SF4">
    <property type="entry name" value="ATP_GTP PHOSPHATASE"/>
    <property type="match status" value="1"/>
</dbReference>
<dbReference type="GO" id="GO:0016887">
    <property type="term" value="F:ATP hydrolysis activity"/>
    <property type="evidence" value="ECO:0007669"/>
    <property type="project" value="InterPro"/>
</dbReference>
<name>A0A1X1KCW7_STRMT</name>
<dbReference type="AlphaFoldDB" id="A0A1X1KCW7"/>